<reference evidence="2 3" key="1">
    <citation type="submission" date="2018-11" db="EMBL/GenBank/DDBJ databases">
        <authorList>
            <person name="Criscuolo A."/>
        </authorList>
    </citation>
    <scope>NUCLEOTIDE SEQUENCE [LARGE SCALE GENOMIC DNA]</scope>
    <source>
        <strain evidence="2">ACIP111625</strain>
    </source>
</reference>
<dbReference type="InterPro" id="IPR000362">
    <property type="entry name" value="Fumarate_lyase_fam"/>
</dbReference>
<dbReference type="Gene3D" id="1.10.275.10">
    <property type="entry name" value="Fumarase/aspartase (N-terminal domain)"/>
    <property type="match status" value="1"/>
</dbReference>
<dbReference type="EC" id="4.2.1.2" evidence="2"/>
<dbReference type="Proteomes" id="UP000277498">
    <property type="component" value="Unassembled WGS sequence"/>
</dbReference>
<dbReference type="InterPro" id="IPR024083">
    <property type="entry name" value="Fumarase/histidase_N"/>
</dbReference>
<dbReference type="PRINTS" id="PR00149">
    <property type="entry name" value="FUMRATELYASE"/>
</dbReference>
<sequence>MTSKGGLTRQERDSIGMLDVPQDAVSGIQTQRAVLLYPLAGAGRFSDYPALLTAMLHVKKAAARVNIETGAIDPAMGEAIIAAADDLLARPRPGAFPVHAFHGGGGISFNMNLNEVLANLANKAGFGAEYGSYAPIHPNDHANLNHSTADCLSTGCHIAALTAFAGLAAEVEGLAGDLDRLGQDWAPLRKLARTCLQDAVDIGFQDYLGGVSASLRFNLERAARDADALRQVSIGGNIIGRSEDCEPAFFARIIPVLNEQLAAAGLPAGLGRTANLFAASQAHDPLLALGASLEQLARMLIRFAKDLRLMASGPHGGLGEIRLPAVQPGSSAIPGKVNPTVPEFMVQCGMIACGRAHAMAMTQDHGEMDYNPWEAVVITSLLEMIATLESGVATLRRNCVQGMRPDAARNQDNATSLLPSLIRLKQLKGYSHASAVAKEAAGDVEIVRRRVAEAEAGRN</sequence>
<keyword evidence="3" id="KW-1185">Reference proteome</keyword>
<dbReference type="SUPFAM" id="SSF48557">
    <property type="entry name" value="L-aspartase-like"/>
    <property type="match status" value="1"/>
</dbReference>
<proteinExistence type="predicted"/>
<dbReference type="Gene3D" id="1.20.200.10">
    <property type="entry name" value="Fumarase/aspartase (Central domain)"/>
    <property type="match status" value="1"/>
</dbReference>
<dbReference type="OrthoDB" id="9802809at2"/>
<dbReference type="Pfam" id="PF00206">
    <property type="entry name" value="Lyase_1"/>
    <property type="match status" value="1"/>
</dbReference>
<accession>A0A3P5WYE7</accession>
<dbReference type="AlphaFoldDB" id="A0A3P5WYE7"/>
<dbReference type="EMBL" id="UXAW01000056">
    <property type="protein sequence ID" value="VDC26562.1"/>
    <property type="molecule type" value="Genomic_DNA"/>
</dbReference>
<dbReference type="GO" id="GO:0008797">
    <property type="term" value="F:aspartate ammonia-lyase activity"/>
    <property type="evidence" value="ECO:0007669"/>
    <property type="project" value="TreeGrafter"/>
</dbReference>
<keyword evidence="2" id="KW-0456">Lyase</keyword>
<dbReference type="GO" id="GO:0004333">
    <property type="term" value="F:fumarate hydratase activity"/>
    <property type="evidence" value="ECO:0007669"/>
    <property type="project" value="UniProtKB-EC"/>
</dbReference>
<evidence type="ECO:0000313" key="2">
    <source>
        <dbReference type="EMBL" id="VDC26562.1"/>
    </source>
</evidence>
<name>A0A3P5WYE7_9RHOB</name>
<gene>
    <name evidence="2" type="primary">fumC_1</name>
    <name evidence="2" type="ORF">XINFAN_01691</name>
</gene>
<dbReference type="GO" id="GO:0005829">
    <property type="term" value="C:cytosol"/>
    <property type="evidence" value="ECO:0007669"/>
    <property type="project" value="TreeGrafter"/>
</dbReference>
<dbReference type="InterPro" id="IPR051546">
    <property type="entry name" value="Aspartate_Ammonia-Lyase"/>
</dbReference>
<feature type="domain" description="Fumarate lyase N-terminal" evidence="1">
    <location>
        <begin position="18"/>
        <end position="348"/>
    </location>
</feature>
<evidence type="ECO:0000313" key="3">
    <source>
        <dbReference type="Proteomes" id="UP000277498"/>
    </source>
</evidence>
<dbReference type="PANTHER" id="PTHR42696">
    <property type="entry name" value="ASPARTATE AMMONIA-LYASE"/>
    <property type="match status" value="1"/>
</dbReference>
<dbReference type="GO" id="GO:0006531">
    <property type="term" value="P:aspartate metabolic process"/>
    <property type="evidence" value="ECO:0007669"/>
    <property type="project" value="TreeGrafter"/>
</dbReference>
<dbReference type="InterPro" id="IPR008948">
    <property type="entry name" value="L-Aspartase-like"/>
</dbReference>
<evidence type="ECO:0000259" key="1">
    <source>
        <dbReference type="Pfam" id="PF00206"/>
    </source>
</evidence>
<dbReference type="InterPro" id="IPR022761">
    <property type="entry name" value="Fumarate_lyase_N"/>
</dbReference>
<protein>
    <submittedName>
        <fullName evidence="2">Fumarate hydratase class II</fullName>
        <ecNumber evidence="2">4.2.1.2</ecNumber>
    </submittedName>
</protein>
<organism evidence="2 3">
    <name type="scientific">Pseudogemmobacter humi</name>
    <dbReference type="NCBI Taxonomy" id="2483812"/>
    <lineage>
        <taxon>Bacteria</taxon>
        <taxon>Pseudomonadati</taxon>
        <taxon>Pseudomonadota</taxon>
        <taxon>Alphaproteobacteria</taxon>
        <taxon>Rhodobacterales</taxon>
        <taxon>Paracoccaceae</taxon>
        <taxon>Pseudogemmobacter</taxon>
    </lineage>
</organism>
<dbReference type="PANTHER" id="PTHR42696:SF2">
    <property type="entry name" value="ASPARTATE AMMONIA-LYASE"/>
    <property type="match status" value="1"/>
</dbReference>
<dbReference type="RefSeq" id="WP_160144579.1">
    <property type="nucleotide sequence ID" value="NZ_UXAW01000056.1"/>
</dbReference>